<dbReference type="RefSeq" id="WP_128210538.1">
    <property type="nucleotide sequence ID" value="NZ_SAUZ01000046.1"/>
</dbReference>
<evidence type="ECO:0000313" key="2">
    <source>
        <dbReference type="EMBL" id="RWR16321.1"/>
    </source>
</evidence>
<sequence>MTRPDPTRYRTTNWKSYNEALKRRGSLLIWLDKDMTWFAPKVGAKGRPPVFSDAAVQFCLMVKVLFGLPLRQTTGMVASILSMAGLDWPVPDFSTVSRRQKRITVQISNRRASGPLNLLVDSTGIKFLGDGEWLARKHGTQRRRQYRKVHLAMDTATGDIRAVEFTSSDKGDIEPVSATGSSEPARVLPHLLDQIPVDEQIGTVTGDGAFDTRRCHSAILERGGTAIIPIRKNGRRWRENCPAAKARNEILKATQRLGRAAWKRWSGYHVRSRIEARMRCLKSFGERIASRDPDRQTAEVHIRVALMNRFNALGTAEIERVA</sequence>
<comment type="caution">
    <text evidence="2">The sequence shown here is derived from an EMBL/GenBank/DDBJ whole genome shotgun (WGS) entry which is preliminary data.</text>
</comment>
<evidence type="ECO:0000313" key="3">
    <source>
        <dbReference type="Proteomes" id="UP000284476"/>
    </source>
</evidence>
<feature type="domain" description="Transposase DDE" evidence="1">
    <location>
        <begin position="22"/>
        <end position="129"/>
    </location>
</feature>
<protein>
    <submittedName>
        <fullName evidence="2">IS5 family transposase</fullName>
    </submittedName>
</protein>
<dbReference type="Pfam" id="PF13737">
    <property type="entry name" value="DDE_Tnp_1_5"/>
    <property type="match status" value="1"/>
</dbReference>
<dbReference type="PANTHER" id="PTHR34631:SF3">
    <property type="entry name" value="ISSOD12 TRANSPOSASE TNPA_ISSOD12"/>
    <property type="match status" value="1"/>
</dbReference>
<dbReference type="AlphaFoldDB" id="A0A443J7E8"/>
<gene>
    <name evidence="2" type="ORF">D2T30_21930</name>
</gene>
<name>A0A443J7E8_9RHOB</name>
<accession>A0A443J7E8</accession>
<dbReference type="Proteomes" id="UP000284476">
    <property type="component" value="Unassembled WGS sequence"/>
</dbReference>
<dbReference type="InterPro" id="IPR053172">
    <property type="entry name" value="Tn903_transposase"/>
</dbReference>
<dbReference type="EMBL" id="SAUZ01000046">
    <property type="protein sequence ID" value="RWR16321.1"/>
    <property type="molecule type" value="Genomic_DNA"/>
</dbReference>
<dbReference type="PANTHER" id="PTHR34631">
    <property type="match status" value="1"/>
</dbReference>
<reference evidence="2 3" key="2">
    <citation type="submission" date="2019-01" db="EMBL/GenBank/DDBJ databases">
        <authorList>
            <person name="Li Y."/>
        </authorList>
    </citation>
    <scope>NUCLEOTIDE SEQUENCE [LARGE SCALE GENOMIC DNA]</scope>
    <source>
        <strain evidence="2 3">SK2B-1</strain>
    </source>
</reference>
<reference evidence="2 3" key="1">
    <citation type="submission" date="2019-01" db="EMBL/GenBank/DDBJ databases">
        <title>Sinorhodobacter populi sp. nov. isolated from the symptomatic bark tissue of Populus euramericana canker.</title>
        <authorList>
            <person name="Xu G."/>
        </authorList>
    </citation>
    <scope>NUCLEOTIDE SEQUENCE [LARGE SCALE GENOMIC DNA]</scope>
    <source>
        <strain evidence="2 3">SK2B-1</strain>
    </source>
</reference>
<proteinExistence type="predicted"/>
<organism evidence="2 3">
    <name type="scientific">Paenirhodobacter populi</name>
    <dbReference type="NCBI Taxonomy" id="2306993"/>
    <lineage>
        <taxon>Bacteria</taxon>
        <taxon>Pseudomonadati</taxon>
        <taxon>Pseudomonadota</taxon>
        <taxon>Alphaproteobacteria</taxon>
        <taxon>Rhodobacterales</taxon>
        <taxon>Rhodobacter group</taxon>
        <taxon>Paenirhodobacter</taxon>
    </lineage>
</organism>
<dbReference type="InterPro" id="IPR025668">
    <property type="entry name" value="Tnp_DDE_dom"/>
</dbReference>
<evidence type="ECO:0000259" key="1">
    <source>
        <dbReference type="Pfam" id="PF13737"/>
    </source>
</evidence>
<dbReference type="NCBIfam" id="NF033579">
    <property type="entry name" value="transpos_IS5_2"/>
    <property type="match status" value="1"/>
</dbReference>
<dbReference type="InterPro" id="IPR053520">
    <property type="entry name" value="Transposase_Tn903"/>
</dbReference>